<dbReference type="InterPro" id="IPR033132">
    <property type="entry name" value="GH_1_N_CS"/>
</dbReference>
<evidence type="ECO:0000313" key="7">
    <source>
        <dbReference type="RefSeq" id="XP_017782709.1"/>
    </source>
</evidence>
<dbReference type="InterPro" id="IPR017853">
    <property type="entry name" value="GH"/>
</dbReference>
<gene>
    <name evidence="7" type="primary">LOC108567032</name>
</gene>
<accession>A0ABM1N7A9</accession>
<evidence type="ECO:0000256" key="2">
    <source>
        <dbReference type="ARBA" id="ARBA00022801"/>
    </source>
</evidence>
<dbReference type="PROSITE" id="PS00653">
    <property type="entry name" value="GLYCOSYL_HYDROL_F1_2"/>
    <property type="match status" value="1"/>
</dbReference>
<dbReference type="PRINTS" id="PR00131">
    <property type="entry name" value="GLHYDRLASE1"/>
</dbReference>
<keyword evidence="6" id="KW-1185">Reference proteome</keyword>
<keyword evidence="5" id="KW-0732">Signal</keyword>
<feature type="chain" id="PRO_5045315529" evidence="5">
    <location>
        <begin position="19"/>
        <end position="495"/>
    </location>
</feature>
<proteinExistence type="inferred from homology"/>
<dbReference type="RefSeq" id="XP_017782709.1">
    <property type="nucleotide sequence ID" value="XM_017927220.1"/>
</dbReference>
<evidence type="ECO:0000256" key="3">
    <source>
        <dbReference type="ARBA" id="ARBA00023295"/>
    </source>
</evidence>
<dbReference type="Pfam" id="PF00232">
    <property type="entry name" value="Glyco_hydro_1"/>
    <property type="match status" value="1"/>
</dbReference>
<feature type="signal peptide" evidence="5">
    <location>
        <begin position="1"/>
        <end position="18"/>
    </location>
</feature>
<organism evidence="6 7">
    <name type="scientific">Nicrophorus vespilloides</name>
    <name type="common">Boreal carrion beetle</name>
    <dbReference type="NCBI Taxonomy" id="110193"/>
    <lineage>
        <taxon>Eukaryota</taxon>
        <taxon>Metazoa</taxon>
        <taxon>Ecdysozoa</taxon>
        <taxon>Arthropoda</taxon>
        <taxon>Hexapoda</taxon>
        <taxon>Insecta</taxon>
        <taxon>Pterygota</taxon>
        <taxon>Neoptera</taxon>
        <taxon>Endopterygota</taxon>
        <taxon>Coleoptera</taxon>
        <taxon>Polyphaga</taxon>
        <taxon>Staphyliniformia</taxon>
        <taxon>Silphidae</taxon>
        <taxon>Nicrophorinae</taxon>
        <taxon>Nicrophorus</taxon>
    </lineage>
</organism>
<dbReference type="InterPro" id="IPR001360">
    <property type="entry name" value="Glyco_hydro_1"/>
</dbReference>
<keyword evidence="3" id="KW-0326">Glycosidase</keyword>
<dbReference type="Gene3D" id="3.20.20.80">
    <property type="entry name" value="Glycosidases"/>
    <property type="match status" value="1"/>
</dbReference>
<evidence type="ECO:0000256" key="4">
    <source>
        <dbReference type="RuleBase" id="RU003690"/>
    </source>
</evidence>
<dbReference type="PANTHER" id="PTHR10353">
    <property type="entry name" value="GLYCOSYL HYDROLASE"/>
    <property type="match status" value="1"/>
</dbReference>
<sequence>MLLTTLPVISVIIAFAAGADYKFPNNFKFGVATASYQIEGGWKDGGKGESIWDYQTHTFPNRILDGSNGDIACDSYNKIDEDIRNLKALKVDFYRFSISWPRLLPSGFANEISEDGVRYYNELIDKLIANGIEPMVTLYHWDVPQSIENLGGWTNRAIVDYFGDYARICFKLFGDRVKTWITINEPYSICEYGYGNVITAPYYNSTGIGSYACGHHVILSHAKAYNIYAFEFRFKQRGRVGITVESSWWEPDSNSKEDRTAAENMMQMYFGWFLHPIIKGDYPPVMRLRVDKKSREQHFPRSRLPRFTIKEIIEIKGTIDFLGLNHYTTFMAKSGTDGPVPSNINDVGAILYQKPEWKQSAREVFRLVPWGLRKLLVWVKKEYRNIEVLITENGYAGKEDETTNDIERIEYYNLYLTEVLKAIHEDKCKITGYTAWSFMDNYEWTDGYTMRFGMYYVDFKDPNRTRTPKKSAFVYQNIVVTKKIDTSLDLHEFLH</sequence>
<evidence type="ECO:0000256" key="1">
    <source>
        <dbReference type="ARBA" id="ARBA00010838"/>
    </source>
</evidence>
<comment type="similarity">
    <text evidence="1 4">Belongs to the glycosyl hydrolase 1 family.</text>
</comment>
<evidence type="ECO:0000256" key="5">
    <source>
        <dbReference type="SAM" id="SignalP"/>
    </source>
</evidence>
<protein>
    <submittedName>
        <fullName evidence="7">Myrosinase 1-like</fullName>
    </submittedName>
</protein>
<dbReference type="Proteomes" id="UP000695000">
    <property type="component" value="Unplaced"/>
</dbReference>
<reference evidence="7" key="1">
    <citation type="submission" date="2025-08" db="UniProtKB">
        <authorList>
            <consortium name="RefSeq"/>
        </authorList>
    </citation>
    <scope>IDENTIFICATION</scope>
    <source>
        <tissue evidence="7">Whole Larva</tissue>
    </source>
</reference>
<dbReference type="GeneID" id="108567032"/>
<name>A0ABM1N7A9_NICVS</name>
<keyword evidence="2" id="KW-0378">Hydrolase</keyword>
<dbReference type="PANTHER" id="PTHR10353:SF36">
    <property type="entry name" value="LP05116P"/>
    <property type="match status" value="1"/>
</dbReference>
<evidence type="ECO:0000313" key="6">
    <source>
        <dbReference type="Proteomes" id="UP000695000"/>
    </source>
</evidence>
<dbReference type="SUPFAM" id="SSF51445">
    <property type="entry name" value="(Trans)glycosidases"/>
    <property type="match status" value="1"/>
</dbReference>